<proteinExistence type="predicted"/>
<reference evidence="1 2" key="1">
    <citation type="journal article" date="2017" name="G3 (Bethesda)">
        <title>The Physical Genome Mapping of Anopheles albimanus Corrected Scaffold Misassemblies and Identified Interarm Rearrangements in Genus Anopheles.</title>
        <authorList>
            <person name="Artemov G.N."/>
            <person name="Peery A.N."/>
            <person name="Jiang X."/>
            <person name="Tu Z."/>
            <person name="Stegniy V.N."/>
            <person name="Sharakhova M.V."/>
            <person name="Sharakhov I.V."/>
        </authorList>
    </citation>
    <scope>NUCLEOTIDE SEQUENCE [LARGE SCALE GENOMIC DNA]</scope>
    <source>
        <strain evidence="1 2">ALBI9_A</strain>
    </source>
</reference>
<evidence type="ECO:0000313" key="1">
    <source>
        <dbReference type="EnsemblMetazoa" id="AALB010365-PA"/>
    </source>
</evidence>
<reference evidence="1" key="2">
    <citation type="submission" date="2022-08" db="UniProtKB">
        <authorList>
            <consortium name="EnsemblMetazoa"/>
        </authorList>
    </citation>
    <scope>IDENTIFICATION</scope>
    <source>
        <strain evidence="1">STECLA/ALBI9_A</strain>
    </source>
</reference>
<protein>
    <submittedName>
        <fullName evidence="1">Uncharacterized protein</fullName>
    </submittedName>
</protein>
<sequence length="61" mass="6564">MEYTCGGATHGADLDFTEADHASEAVAVGSREASYKSVSLWFSSNNCDKPLQLYNSRNSSS</sequence>
<evidence type="ECO:0000313" key="2">
    <source>
        <dbReference type="Proteomes" id="UP000069272"/>
    </source>
</evidence>
<dbReference type="EnsemblMetazoa" id="AALB010365-RA">
    <property type="protein sequence ID" value="AALB010365-PA"/>
    <property type="gene ID" value="AALB010365"/>
</dbReference>
<accession>A0A182FUY0</accession>
<organism evidence="1 2">
    <name type="scientific">Anopheles albimanus</name>
    <name type="common">New world malaria mosquito</name>
    <dbReference type="NCBI Taxonomy" id="7167"/>
    <lineage>
        <taxon>Eukaryota</taxon>
        <taxon>Metazoa</taxon>
        <taxon>Ecdysozoa</taxon>
        <taxon>Arthropoda</taxon>
        <taxon>Hexapoda</taxon>
        <taxon>Insecta</taxon>
        <taxon>Pterygota</taxon>
        <taxon>Neoptera</taxon>
        <taxon>Endopterygota</taxon>
        <taxon>Diptera</taxon>
        <taxon>Nematocera</taxon>
        <taxon>Culicoidea</taxon>
        <taxon>Culicidae</taxon>
        <taxon>Anophelinae</taxon>
        <taxon>Anopheles</taxon>
    </lineage>
</organism>
<keyword evidence="2" id="KW-1185">Reference proteome</keyword>
<dbReference type="Proteomes" id="UP000069272">
    <property type="component" value="Chromosome 3R"/>
</dbReference>
<dbReference type="AlphaFoldDB" id="A0A182FUY0"/>
<name>A0A182FUY0_ANOAL</name>